<reference evidence="3 4" key="1">
    <citation type="journal article" date="2019" name="New Phytol.">
        <title>Comparative genomics reveals unique wood-decay strategies and fruiting body development in the Schizophyllaceae.</title>
        <authorList>
            <person name="Almasi E."/>
            <person name="Sahu N."/>
            <person name="Krizsan K."/>
            <person name="Balint B."/>
            <person name="Kovacs G.M."/>
            <person name="Kiss B."/>
            <person name="Cseklye J."/>
            <person name="Drula E."/>
            <person name="Henrissat B."/>
            <person name="Nagy I."/>
            <person name="Chovatia M."/>
            <person name="Adam C."/>
            <person name="LaButti K."/>
            <person name="Lipzen A."/>
            <person name="Riley R."/>
            <person name="Grigoriev I.V."/>
            <person name="Nagy L.G."/>
        </authorList>
    </citation>
    <scope>NUCLEOTIDE SEQUENCE [LARGE SCALE GENOMIC DNA]</scope>
    <source>
        <strain evidence="3 4">NL-1724</strain>
    </source>
</reference>
<organism evidence="3 4">
    <name type="scientific">Schizophyllum amplum</name>
    <dbReference type="NCBI Taxonomy" id="97359"/>
    <lineage>
        <taxon>Eukaryota</taxon>
        <taxon>Fungi</taxon>
        <taxon>Dikarya</taxon>
        <taxon>Basidiomycota</taxon>
        <taxon>Agaricomycotina</taxon>
        <taxon>Agaricomycetes</taxon>
        <taxon>Agaricomycetidae</taxon>
        <taxon>Agaricales</taxon>
        <taxon>Schizophyllaceae</taxon>
        <taxon>Schizophyllum</taxon>
    </lineage>
</organism>
<dbReference type="GO" id="GO:0047429">
    <property type="term" value="F:nucleoside triphosphate diphosphatase activity"/>
    <property type="evidence" value="ECO:0007669"/>
    <property type="project" value="InterPro"/>
</dbReference>
<dbReference type="HAMAP" id="MF_00528">
    <property type="entry name" value="Maf"/>
    <property type="match status" value="1"/>
</dbReference>
<evidence type="ECO:0000256" key="1">
    <source>
        <dbReference type="ARBA" id="ARBA00001968"/>
    </source>
</evidence>
<dbReference type="SUPFAM" id="SSF52972">
    <property type="entry name" value="ITPase-like"/>
    <property type="match status" value="1"/>
</dbReference>
<comment type="cofactor">
    <cofactor evidence="1">
        <name>a divalent metal cation</name>
        <dbReference type="ChEBI" id="CHEBI:60240"/>
    </cofactor>
</comment>
<dbReference type="Pfam" id="PF02545">
    <property type="entry name" value="Maf"/>
    <property type="match status" value="1"/>
</dbReference>
<dbReference type="EMBL" id="VDMD01000018">
    <property type="protein sequence ID" value="TRM61152.1"/>
    <property type="molecule type" value="Genomic_DNA"/>
</dbReference>
<dbReference type="OrthoDB" id="10267058at2759"/>
<dbReference type="Proteomes" id="UP000320762">
    <property type="component" value="Unassembled WGS sequence"/>
</dbReference>
<keyword evidence="2" id="KW-0378">Hydrolase</keyword>
<accession>A0A550C8N2</accession>
<dbReference type="Gene3D" id="3.90.950.10">
    <property type="match status" value="1"/>
</dbReference>
<proteinExistence type="inferred from homology"/>
<evidence type="ECO:0000256" key="2">
    <source>
        <dbReference type="ARBA" id="ARBA00022801"/>
    </source>
</evidence>
<dbReference type="InterPro" id="IPR003697">
    <property type="entry name" value="Maf-like"/>
</dbReference>
<dbReference type="AlphaFoldDB" id="A0A550C8N2"/>
<comment type="caution">
    <text evidence="3">The sequence shown here is derived from an EMBL/GenBank/DDBJ whole genome shotgun (WGS) entry which is preliminary data.</text>
</comment>
<protein>
    <submittedName>
        <fullName evidence="3">Inosine triphosphate pyrophosphatase-like protein</fullName>
    </submittedName>
</protein>
<dbReference type="InterPro" id="IPR029001">
    <property type="entry name" value="ITPase-like_fam"/>
</dbReference>
<dbReference type="PANTHER" id="PTHR43213:SF5">
    <property type="entry name" value="BIFUNCTIONAL DTTP_UTP PYROPHOSPHATASE_METHYLTRANSFERASE PROTEIN-RELATED"/>
    <property type="match status" value="1"/>
</dbReference>
<evidence type="ECO:0000313" key="4">
    <source>
        <dbReference type="Proteomes" id="UP000320762"/>
    </source>
</evidence>
<dbReference type="STRING" id="97359.A0A550C8N2"/>
<name>A0A550C8N2_9AGAR</name>
<gene>
    <name evidence="3" type="ORF">BD626DRAFT_434879</name>
</gene>
<keyword evidence="4" id="KW-1185">Reference proteome</keyword>
<evidence type="ECO:0000313" key="3">
    <source>
        <dbReference type="EMBL" id="TRM61152.1"/>
    </source>
</evidence>
<dbReference type="PANTHER" id="PTHR43213">
    <property type="entry name" value="BIFUNCTIONAL DTTP/UTP PYROPHOSPHATASE/METHYLTRANSFERASE PROTEIN-RELATED"/>
    <property type="match status" value="1"/>
</dbReference>
<sequence>MAPPDSVLGNALLMPSIKKLKGKRVVLASASPQRKEILSRFGLAPEISPSTFEEDLDPHSFEDIHEYPVATAQHKGVEVYERLVADDPDNPPDLVIAADTVVLTHAAPSPGGQVHVSLLPPMTQELLEKPTDKEDNLRMLLDLNGGICEVVTGVVFVYPILTAPGYEIKSLDERTLVHFADNPPALVKAYVDSGEGLGKAGGFGVQGNGGLLVSKVDGDFNNVVGFPASSFFRYLELLVEENEQDGGDFLSI</sequence>